<proteinExistence type="predicted"/>
<accession>A0A1Q9R1Q4</accession>
<dbReference type="InterPro" id="IPR021898">
    <property type="entry name" value="DUF3509"/>
</dbReference>
<dbReference type="AlphaFoldDB" id="A0A1Q9R1Q4"/>
<evidence type="ECO:0008006" key="3">
    <source>
        <dbReference type="Google" id="ProtNLM"/>
    </source>
</evidence>
<dbReference type="Pfam" id="PF12021">
    <property type="entry name" value="DUF3509"/>
    <property type="match status" value="1"/>
</dbReference>
<organism evidence="1 2">
    <name type="scientific">Pseudomonas putida</name>
    <name type="common">Arthrobacter siderocapsulatus</name>
    <dbReference type="NCBI Taxonomy" id="303"/>
    <lineage>
        <taxon>Bacteria</taxon>
        <taxon>Pseudomonadati</taxon>
        <taxon>Pseudomonadota</taxon>
        <taxon>Gammaproteobacteria</taxon>
        <taxon>Pseudomonadales</taxon>
        <taxon>Pseudomonadaceae</taxon>
        <taxon>Pseudomonas</taxon>
    </lineage>
</organism>
<sequence length="97" mass="10773">MNKMESVSLLLNEALAPYQVTLEPLGTGTFTLSLRDENGFEVLQRTTPASQLQDLRLLVDLVDGVQRDLRIAEGRLQPCVIAAWQHARQGRNLSATL</sequence>
<reference evidence="1 2" key="1">
    <citation type="submission" date="2016-10" db="EMBL/GenBank/DDBJ databases">
        <title>Genome Sequence of Pseudomonas putida GM4FR.</title>
        <authorList>
            <person name="Poehlein A."/>
            <person name="Wemheuer F."/>
            <person name="Hollensteiner J."/>
            <person name="Wemheuer B."/>
        </authorList>
    </citation>
    <scope>NUCLEOTIDE SEQUENCE [LARGE SCALE GENOMIC DNA]</scope>
    <source>
        <strain evidence="1 2">GM4FR</strain>
    </source>
</reference>
<dbReference type="RefSeq" id="WP_372239127.1">
    <property type="nucleotide sequence ID" value="NZ_MKZO01000034.1"/>
</dbReference>
<evidence type="ECO:0000313" key="2">
    <source>
        <dbReference type="Proteomes" id="UP000186736"/>
    </source>
</evidence>
<name>A0A1Q9R1Q4_PSEPU</name>
<comment type="caution">
    <text evidence="1">The sequence shown here is derived from an EMBL/GenBank/DDBJ whole genome shotgun (WGS) entry which is preliminary data.</text>
</comment>
<dbReference type="Proteomes" id="UP000186736">
    <property type="component" value="Unassembled WGS sequence"/>
</dbReference>
<evidence type="ECO:0000313" key="1">
    <source>
        <dbReference type="EMBL" id="OLS61321.1"/>
    </source>
</evidence>
<gene>
    <name evidence="1" type="ORF">PSEMO_37670</name>
</gene>
<dbReference type="EMBL" id="MKZO01000034">
    <property type="protein sequence ID" value="OLS61321.1"/>
    <property type="molecule type" value="Genomic_DNA"/>
</dbReference>
<protein>
    <recommendedName>
        <fullName evidence="3">DUF3509 domain-containing protein</fullName>
    </recommendedName>
</protein>